<evidence type="ECO:0000313" key="11">
    <source>
        <dbReference type="EMBL" id="WFD03017.1"/>
    </source>
</evidence>
<keyword evidence="3 9" id="KW-0813">Transport</keyword>
<dbReference type="AlphaFoldDB" id="A0AAF0IS07"/>
<comment type="subcellular location">
    <subcellularLocation>
        <location evidence="1">Membrane</location>
        <topology evidence="1">Multi-pass membrane protein</topology>
    </subcellularLocation>
</comment>
<dbReference type="SUPFAM" id="SSF81338">
    <property type="entry name" value="Aquaporin-like"/>
    <property type="match status" value="1"/>
</dbReference>
<keyword evidence="12" id="KW-1185">Reference proteome</keyword>
<dbReference type="InterPro" id="IPR022357">
    <property type="entry name" value="MIP_CS"/>
</dbReference>
<comment type="catalytic activity">
    <reaction evidence="8">
        <text>H2O(in) = H2O(out)</text>
        <dbReference type="Rhea" id="RHEA:29667"/>
        <dbReference type="ChEBI" id="CHEBI:15377"/>
    </reaction>
</comment>
<dbReference type="InterPro" id="IPR000425">
    <property type="entry name" value="MIP"/>
</dbReference>
<dbReference type="PANTHER" id="PTHR43829:SF9">
    <property type="entry name" value="AQUAPORIN-9"/>
    <property type="match status" value="1"/>
</dbReference>
<evidence type="ECO:0000256" key="2">
    <source>
        <dbReference type="ARBA" id="ARBA00006175"/>
    </source>
</evidence>
<name>A0AAF0IS07_9BASI</name>
<dbReference type="PROSITE" id="PS00221">
    <property type="entry name" value="MIP"/>
    <property type="match status" value="1"/>
</dbReference>
<dbReference type="PRINTS" id="PR00783">
    <property type="entry name" value="MINTRINSICP"/>
</dbReference>
<evidence type="ECO:0000256" key="10">
    <source>
        <dbReference type="SAM" id="Phobius"/>
    </source>
</evidence>
<feature type="transmembrane region" description="Helical" evidence="10">
    <location>
        <begin position="62"/>
        <end position="80"/>
    </location>
</feature>
<feature type="transmembrane region" description="Helical" evidence="10">
    <location>
        <begin position="101"/>
        <end position="123"/>
    </location>
</feature>
<dbReference type="NCBIfam" id="TIGR00861">
    <property type="entry name" value="MIP"/>
    <property type="match status" value="1"/>
</dbReference>
<evidence type="ECO:0000256" key="9">
    <source>
        <dbReference type="RuleBase" id="RU000477"/>
    </source>
</evidence>
<evidence type="ECO:0000256" key="1">
    <source>
        <dbReference type="ARBA" id="ARBA00004141"/>
    </source>
</evidence>
<accession>A0AAF0IS07</accession>
<dbReference type="PANTHER" id="PTHR43829">
    <property type="entry name" value="AQUAPORIN OR AQUAGLYCEROPORIN RELATED"/>
    <property type="match status" value="1"/>
</dbReference>
<dbReference type="Proteomes" id="UP001214603">
    <property type="component" value="Chromosome 2"/>
</dbReference>
<evidence type="ECO:0000256" key="4">
    <source>
        <dbReference type="ARBA" id="ARBA00022692"/>
    </source>
</evidence>
<organism evidence="11 12">
    <name type="scientific">Malassezia obtusa</name>
    <dbReference type="NCBI Taxonomy" id="76774"/>
    <lineage>
        <taxon>Eukaryota</taxon>
        <taxon>Fungi</taxon>
        <taxon>Dikarya</taxon>
        <taxon>Basidiomycota</taxon>
        <taxon>Ustilaginomycotina</taxon>
        <taxon>Malasseziomycetes</taxon>
        <taxon>Malasseziales</taxon>
        <taxon>Malasseziaceae</taxon>
        <taxon>Malassezia</taxon>
    </lineage>
</organism>
<feature type="transmembrane region" description="Helical" evidence="10">
    <location>
        <begin position="242"/>
        <end position="263"/>
    </location>
</feature>
<proteinExistence type="inferred from homology"/>
<evidence type="ECO:0000256" key="8">
    <source>
        <dbReference type="ARBA" id="ARBA00034651"/>
    </source>
</evidence>
<keyword evidence="4 9" id="KW-0812">Transmembrane</keyword>
<dbReference type="GO" id="GO:0015254">
    <property type="term" value="F:glycerol channel activity"/>
    <property type="evidence" value="ECO:0007669"/>
    <property type="project" value="TreeGrafter"/>
</dbReference>
<dbReference type="GO" id="GO:0005886">
    <property type="term" value="C:plasma membrane"/>
    <property type="evidence" value="ECO:0007669"/>
    <property type="project" value="TreeGrafter"/>
</dbReference>
<dbReference type="InterPro" id="IPR023271">
    <property type="entry name" value="Aquaporin-like"/>
</dbReference>
<evidence type="ECO:0000313" key="12">
    <source>
        <dbReference type="Proteomes" id="UP001214603"/>
    </source>
</evidence>
<feature type="transmembrane region" description="Helical" evidence="10">
    <location>
        <begin position="154"/>
        <end position="179"/>
    </location>
</feature>
<dbReference type="Gene3D" id="1.20.1080.10">
    <property type="entry name" value="Glycerol uptake facilitator protein"/>
    <property type="match status" value="1"/>
</dbReference>
<keyword evidence="5" id="KW-0677">Repeat</keyword>
<dbReference type="GO" id="GO:0015250">
    <property type="term" value="F:water channel activity"/>
    <property type="evidence" value="ECO:0007669"/>
    <property type="project" value="TreeGrafter"/>
</dbReference>
<keyword evidence="7 10" id="KW-0472">Membrane</keyword>
<comment type="similarity">
    <text evidence="2 9">Belongs to the MIP/aquaporin (TC 1.A.8) family.</text>
</comment>
<reference evidence="11" key="1">
    <citation type="submission" date="2023-03" db="EMBL/GenBank/DDBJ databases">
        <title>Mating type loci evolution in Malassezia.</title>
        <authorList>
            <person name="Coelho M.A."/>
        </authorList>
    </citation>
    <scope>NUCLEOTIDE SEQUENCE</scope>
    <source>
        <strain evidence="11">CBS 7876</strain>
    </source>
</reference>
<sequence>MSEQLLARWHAVRRTRKEELAEFFGSFLVILFGAGVECQVRLHYAEHGMNGAFGNYLQCRFAWAAGIALGCWVAGGLSGAHLNPAVTIAMRVLRRFPERKLLSYIAAQFMGYFAGSLVIYYLYHDSISAYEGGVVRTVLGEHASAGMFVTFPNALISLSTAYATELIATATLLFIVAALGDKGNWALSRGAMPVGLFFAVLAIGAALGFNTGYALNPARDLGPRVALTLLGYGSELWTHDGAYWLFGPTLAPIAGGLLGVGLYDAFLYTGDDSVLTERLAPVALASDADEEHFARVEHDRVE</sequence>
<evidence type="ECO:0000256" key="5">
    <source>
        <dbReference type="ARBA" id="ARBA00022737"/>
    </source>
</evidence>
<feature type="transmembrane region" description="Helical" evidence="10">
    <location>
        <begin position="20"/>
        <end position="42"/>
    </location>
</feature>
<evidence type="ECO:0000256" key="6">
    <source>
        <dbReference type="ARBA" id="ARBA00022989"/>
    </source>
</evidence>
<protein>
    <submittedName>
        <fullName evidence="11">Uncharacterized protein</fullName>
    </submittedName>
</protein>
<dbReference type="Pfam" id="PF00230">
    <property type="entry name" value="MIP"/>
    <property type="match status" value="1"/>
</dbReference>
<gene>
    <name evidence="11" type="ORF">MOBT1_001706</name>
</gene>
<keyword evidence="6 10" id="KW-1133">Transmembrane helix</keyword>
<evidence type="ECO:0000256" key="7">
    <source>
        <dbReference type="ARBA" id="ARBA00023136"/>
    </source>
</evidence>
<dbReference type="InterPro" id="IPR050363">
    <property type="entry name" value="MIP/Aquaporin"/>
</dbReference>
<dbReference type="EMBL" id="CP119935">
    <property type="protein sequence ID" value="WFD03017.1"/>
    <property type="molecule type" value="Genomic_DNA"/>
</dbReference>
<feature type="transmembrane region" description="Helical" evidence="10">
    <location>
        <begin position="191"/>
        <end position="215"/>
    </location>
</feature>
<evidence type="ECO:0000256" key="3">
    <source>
        <dbReference type="ARBA" id="ARBA00022448"/>
    </source>
</evidence>